<feature type="disulfide bond" evidence="19">
    <location>
        <begin position="999"/>
        <end position="1011"/>
    </location>
</feature>
<keyword evidence="14 19" id="KW-0424">Laminin EGF-like domain</keyword>
<dbReference type="PANTHER" id="PTHR46957:SF7">
    <property type="entry name" value="USHERIN"/>
    <property type="match status" value="1"/>
</dbReference>
<evidence type="ECO:0000256" key="8">
    <source>
        <dbReference type="ARBA" id="ARBA00022737"/>
    </source>
</evidence>
<evidence type="ECO:0000256" key="10">
    <source>
        <dbReference type="ARBA" id="ARBA00023136"/>
    </source>
</evidence>
<dbReference type="FunFam" id="2.60.40.10:FF:001379">
    <property type="entry name" value="Usherin"/>
    <property type="match status" value="1"/>
</dbReference>
<dbReference type="SMART" id="SM00060">
    <property type="entry name" value="FN3"/>
    <property type="match status" value="32"/>
</dbReference>
<feature type="domain" description="Fibronectin type-III" evidence="23">
    <location>
        <begin position="4064"/>
        <end position="4149"/>
    </location>
</feature>
<dbReference type="GO" id="GO:0007605">
    <property type="term" value="P:sensory perception of sound"/>
    <property type="evidence" value="ECO:0007669"/>
    <property type="project" value="UniProtKB-KW"/>
</dbReference>
<keyword evidence="25" id="KW-1185">Reference proteome</keyword>
<keyword evidence="20" id="KW-1133">Transmembrane helix</keyword>
<dbReference type="SMART" id="SM00136">
    <property type="entry name" value="LamNT"/>
    <property type="match status" value="1"/>
</dbReference>
<dbReference type="RefSeq" id="XP_031757900.1">
    <property type="nucleotide sequence ID" value="XM_031902040.1"/>
</dbReference>
<keyword evidence="7" id="KW-0732">Signal</keyword>
<dbReference type="Xenbase" id="XB-GENE-957297">
    <property type="gene designation" value="ush2a"/>
</dbReference>
<dbReference type="FunFam" id="2.60.120.200:FF:000126">
    <property type="entry name" value="usherin"/>
    <property type="match status" value="1"/>
</dbReference>
<dbReference type="SUPFAM" id="SSF49265">
    <property type="entry name" value="Fibronectin type III"/>
    <property type="match status" value="20"/>
</dbReference>
<reference evidence="26" key="1">
    <citation type="submission" date="2025-08" db="UniProtKB">
        <authorList>
            <consortium name="RefSeq"/>
        </authorList>
    </citation>
    <scope>IDENTIFICATION</scope>
    <source>
        <strain evidence="26">Nigerian</strain>
        <tissue evidence="26">Liver and blood</tissue>
    </source>
</reference>
<dbReference type="GO" id="GO:0001917">
    <property type="term" value="C:photoreceptor inner segment"/>
    <property type="evidence" value="ECO:0007669"/>
    <property type="project" value="UniProtKB-SubCell"/>
</dbReference>
<dbReference type="InterPro" id="IPR008211">
    <property type="entry name" value="Laminin_N"/>
</dbReference>
<feature type="domain" description="Fibronectin type-III" evidence="23">
    <location>
        <begin position="4725"/>
        <end position="4821"/>
    </location>
</feature>
<feature type="disulfide bond" evidence="19">
    <location>
        <begin position="816"/>
        <end position="825"/>
    </location>
</feature>
<dbReference type="PROSITE" id="PS50025">
    <property type="entry name" value="LAM_G_DOMAIN"/>
    <property type="match status" value="2"/>
</dbReference>
<dbReference type="FunFam" id="2.60.40.10:FF:001161">
    <property type="entry name" value="Usherin"/>
    <property type="match status" value="1"/>
</dbReference>
<dbReference type="InterPro" id="IPR013320">
    <property type="entry name" value="ConA-like_dom_sf"/>
</dbReference>
<dbReference type="OrthoDB" id="5984158at2759"/>
<dbReference type="FunFam" id="2.60.40.10:FF:000819">
    <property type="entry name" value="Usherin"/>
    <property type="match status" value="1"/>
</dbReference>
<dbReference type="FunFam" id="2.60.40.10:FF:001037">
    <property type="entry name" value="Usherin"/>
    <property type="match status" value="1"/>
</dbReference>
<dbReference type="Pfam" id="PF00041">
    <property type="entry name" value="fn3"/>
    <property type="match status" value="16"/>
</dbReference>
<dbReference type="FunFam" id="2.60.40.10:FF:001099">
    <property type="entry name" value="Usherin"/>
    <property type="match status" value="1"/>
</dbReference>
<dbReference type="Gene3D" id="2.60.120.260">
    <property type="entry name" value="Galactose-binding domain-like"/>
    <property type="match status" value="1"/>
</dbReference>
<dbReference type="InterPro" id="IPR036116">
    <property type="entry name" value="FN3_sf"/>
</dbReference>
<feature type="domain" description="Fibronectin type-III" evidence="23">
    <location>
        <begin position="1055"/>
        <end position="1143"/>
    </location>
</feature>
<evidence type="ECO:0000256" key="9">
    <source>
        <dbReference type="ARBA" id="ARBA00022740"/>
    </source>
</evidence>
<feature type="domain" description="Fibronectin type-III" evidence="23">
    <location>
        <begin position="3015"/>
        <end position="3104"/>
    </location>
</feature>
<feature type="domain" description="Laminin G" evidence="21">
    <location>
        <begin position="1511"/>
        <end position="1706"/>
    </location>
</feature>
<feature type="domain" description="Laminin EGF-like" evidence="22">
    <location>
        <begin position="693"/>
        <end position="745"/>
    </location>
</feature>
<feature type="domain" description="Fibronectin type-III" evidence="23">
    <location>
        <begin position="1955"/>
        <end position="2048"/>
    </location>
</feature>
<feature type="domain" description="Laminin EGF-like" evidence="22">
    <location>
        <begin position="746"/>
        <end position="793"/>
    </location>
</feature>
<evidence type="ECO:0000313" key="26">
    <source>
        <dbReference type="RefSeq" id="XP_031757900.1"/>
    </source>
</evidence>
<feature type="domain" description="Fibronectin type-III" evidence="23">
    <location>
        <begin position="4822"/>
        <end position="4923"/>
    </location>
</feature>
<dbReference type="FunFam" id="2.60.40.10:FF:000991">
    <property type="entry name" value="Usherin"/>
    <property type="match status" value="1"/>
</dbReference>
<dbReference type="GO" id="GO:0007601">
    <property type="term" value="P:visual perception"/>
    <property type="evidence" value="ECO:0007669"/>
    <property type="project" value="UniProtKB-KW"/>
</dbReference>
<evidence type="ECO:0000256" key="3">
    <source>
        <dbReference type="ARBA" id="ARBA00004613"/>
    </source>
</evidence>
<keyword evidence="12" id="KW-0325">Glycoprotein</keyword>
<dbReference type="FunFam" id="2.60.40.10:FF:001100">
    <property type="entry name" value="Usherin"/>
    <property type="match status" value="1"/>
</dbReference>
<dbReference type="GO" id="GO:0060171">
    <property type="term" value="C:stereocilium membrane"/>
    <property type="evidence" value="ECO:0007669"/>
    <property type="project" value="UniProtKB-SubCell"/>
</dbReference>
<evidence type="ECO:0000256" key="2">
    <source>
        <dbReference type="ARBA" id="ARBA00004437"/>
    </source>
</evidence>
<evidence type="ECO:0000256" key="5">
    <source>
        <dbReference type="ARBA" id="ARBA00022525"/>
    </source>
</evidence>
<dbReference type="FunFam" id="2.10.25.10:FF:000313">
    <property type="entry name" value="Usherin"/>
    <property type="match status" value="1"/>
</dbReference>
<dbReference type="FunFam" id="2.60.40.10:FF:003132">
    <property type="entry name" value="Usher syndrome 2A (autosomal recessive, mild)"/>
    <property type="match status" value="1"/>
</dbReference>
<dbReference type="SUPFAM" id="SSF49899">
    <property type="entry name" value="Concanavalin A-like lectins/glucanases"/>
    <property type="match status" value="3"/>
</dbReference>
<evidence type="ECO:0000313" key="25">
    <source>
        <dbReference type="Proteomes" id="UP000008143"/>
    </source>
</evidence>
<feature type="domain" description="Fibronectin type-III" evidence="23">
    <location>
        <begin position="1145"/>
        <end position="1239"/>
    </location>
</feature>
<dbReference type="Gene3D" id="2.60.40.10">
    <property type="entry name" value="Immunoglobulins"/>
    <property type="match status" value="31"/>
</dbReference>
<dbReference type="FunFam" id="2.60.40.10:FF:001176">
    <property type="entry name" value="Usherin"/>
    <property type="match status" value="2"/>
</dbReference>
<dbReference type="Gene3D" id="2.10.25.10">
    <property type="entry name" value="Laminin"/>
    <property type="match status" value="9"/>
</dbReference>
<feature type="disulfide bond" evidence="19">
    <location>
        <begin position="746"/>
        <end position="758"/>
    </location>
</feature>
<feature type="domain" description="Fibronectin type-III" evidence="23">
    <location>
        <begin position="2325"/>
        <end position="2428"/>
    </location>
</feature>
<keyword evidence="9" id="KW-1009">Hearing</keyword>
<keyword evidence="4" id="KW-1003">Cell membrane</keyword>
<dbReference type="FunFam" id="2.10.25.10:FF:000094">
    <property type="entry name" value="Laminin subunit alpha-2"/>
    <property type="match status" value="1"/>
</dbReference>
<dbReference type="FunFam" id="2.60.40.10:FF:001716">
    <property type="entry name" value="Usherin"/>
    <property type="match status" value="1"/>
</dbReference>
<dbReference type="FunFam" id="2.60.40.10:FF:001085">
    <property type="entry name" value="Usherin"/>
    <property type="match status" value="1"/>
</dbReference>
<feature type="disulfide bond" evidence="19">
    <location>
        <begin position="950"/>
        <end position="967"/>
    </location>
</feature>
<feature type="domain" description="Fibronectin type-III" evidence="23">
    <location>
        <begin position="2813"/>
        <end position="2919"/>
    </location>
</feature>
<dbReference type="InterPro" id="IPR003961">
    <property type="entry name" value="FN3_dom"/>
</dbReference>
<gene>
    <name evidence="26 27" type="primary">ush2a</name>
</gene>
<dbReference type="FunFam" id="2.10.25.10:FF:000224">
    <property type="entry name" value="Usherin"/>
    <property type="match status" value="1"/>
</dbReference>
<dbReference type="FunFam" id="2.60.40.10:FF:001030">
    <property type="entry name" value="Usherin"/>
    <property type="match status" value="1"/>
</dbReference>
<feature type="disulfide bond" evidence="19">
    <location>
        <begin position="1001"/>
        <end position="1018"/>
    </location>
</feature>
<accession>A0A8J1JLK6</accession>
<dbReference type="Pfam" id="PF00055">
    <property type="entry name" value="Laminin_N"/>
    <property type="match status" value="1"/>
</dbReference>
<keyword evidence="15" id="KW-0844">Vision</keyword>
<dbReference type="PANTHER" id="PTHR46957">
    <property type="entry name" value="CYTOKINE RECEPTOR"/>
    <property type="match status" value="1"/>
</dbReference>
<dbReference type="InterPro" id="IPR050713">
    <property type="entry name" value="RTP_Phos/Ushers"/>
</dbReference>
<feature type="domain" description="Fibronectin type-III" evidence="23">
    <location>
        <begin position="3963"/>
        <end position="4063"/>
    </location>
</feature>
<evidence type="ECO:0000256" key="18">
    <source>
        <dbReference type="ARBA" id="ARBA00082367"/>
    </source>
</evidence>
<dbReference type="PROSITE" id="PS50853">
    <property type="entry name" value="FN3"/>
    <property type="match status" value="30"/>
</dbReference>
<dbReference type="FunFam" id="2.60.40.10:FF:002916">
    <property type="entry name" value="Usherin"/>
    <property type="match status" value="1"/>
</dbReference>
<dbReference type="CDD" id="cd00063">
    <property type="entry name" value="FN3"/>
    <property type="match status" value="28"/>
</dbReference>
<feature type="domain" description="Fibronectin type-III" evidence="23">
    <location>
        <begin position="2618"/>
        <end position="2717"/>
    </location>
</feature>
<protein>
    <recommendedName>
        <fullName evidence="16">Usherin</fullName>
    </recommendedName>
    <alternativeName>
        <fullName evidence="17">Usher syndrome type IIa protein homolog</fullName>
    </alternativeName>
    <alternativeName>
        <fullName evidence="18">Usher syndrome type-2A protein homolog</fullName>
    </alternativeName>
</protein>
<dbReference type="FunFam" id="2.60.40.10:FF:001285">
    <property type="entry name" value="Usherin"/>
    <property type="match status" value="1"/>
</dbReference>
<feature type="disulfide bond" evidence="19">
    <location>
        <begin position="919"/>
        <end position="928"/>
    </location>
</feature>
<evidence type="ECO:0000259" key="23">
    <source>
        <dbReference type="PROSITE" id="PS50853"/>
    </source>
</evidence>
<dbReference type="PROSITE" id="PS50027">
    <property type="entry name" value="EGF_LAM_2"/>
    <property type="match status" value="8"/>
</dbReference>
<dbReference type="SUPFAM" id="SSF57196">
    <property type="entry name" value="EGF/Laminin"/>
    <property type="match status" value="8"/>
</dbReference>
<dbReference type="FunFam" id="2.60.40.10:FF:001052">
    <property type="entry name" value="Usherin"/>
    <property type="match status" value="1"/>
</dbReference>
<dbReference type="SMART" id="SM00180">
    <property type="entry name" value="EGF_Lam"/>
    <property type="match status" value="10"/>
</dbReference>
<dbReference type="InterPro" id="IPR006558">
    <property type="entry name" value="LamG-like"/>
</dbReference>
<feature type="domain" description="Fibronectin type-III" evidence="23">
    <location>
        <begin position="4262"/>
        <end position="4352"/>
    </location>
</feature>
<dbReference type="CDD" id="cd00055">
    <property type="entry name" value="EGF_Lam"/>
    <property type="match status" value="10"/>
</dbReference>
<feature type="domain" description="Fibronectin type-III" evidence="23">
    <location>
        <begin position="2049"/>
        <end position="2138"/>
    </location>
</feature>
<dbReference type="InterPro" id="IPR013783">
    <property type="entry name" value="Ig-like_fold"/>
</dbReference>
<proteinExistence type="predicted"/>
<feature type="disulfide bond" evidence="19">
    <location>
        <begin position="716"/>
        <end position="725"/>
    </location>
</feature>
<feature type="disulfide bond" evidence="19">
    <location>
        <begin position="1020"/>
        <end position="1029"/>
    </location>
</feature>
<feature type="domain" description="Fibronectin type-III" evidence="23">
    <location>
        <begin position="1240"/>
        <end position="1356"/>
    </location>
</feature>
<dbReference type="FunFam" id="2.60.120.200:FF:000111">
    <property type="entry name" value="Usherin"/>
    <property type="match status" value="1"/>
</dbReference>
<dbReference type="KEGG" id="xtr:105947335"/>
<dbReference type="PROSITE" id="PS51117">
    <property type="entry name" value="LAMININ_NTER"/>
    <property type="match status" value="1"/>
</dbReference>
<feature type="transmembrane region" description="Helical" evidence="20">
    <location>
        <begin position="5033"/>
        <end position="5055"/>
    </location>
</feature>
<sequence length="5221" mass="579229">MECLYPLNMLLDSLKPILLCCYIYIPIVSSQGRFPKLENIGAFKPITTTPAEATCGSPERSVFCQSDIHIKTIQTCTQRLCIQECPHRSKTPTHRQLLQSGLSNCVKLDQNDLRPSTKGNATSFIFYDHRDCFVAPSTPRTGTSFTLTVWVNPEREGVMCVIEKSADGQIVFKLTISEKETAFYYRTINGLQPPVKVMTQGRFLGKKWIHLTVQVHHIKINFFMDGLEDDGKAFASRLLNDPILDDDNSSILLGQTYNGSEQFVGRMQDFRAYPVALTNREIMEVYSEELPYLHIQSECRCPSSHPRIHPLAQRFCIPNGVEKSTGDKILRVNPDAHPVSYMNDNDLETTWISSLLPSLNTEEGIIITLDFVNGQYQVFYVIIQFYSPLPQTLKIQKKKDRDSLWEDWQYFAKDCQYFEMENNGVLKFPDSVNCQQIPKHAPFSRGNVTLSVLTPEPNHRPGYNDFYNTQSLQEFVKVSQLRIHLMGQYYSEGSEAEAVPYRHRYYGINEITISGRCNCNGHADYCDQSVTPYRCLCDINSHTYGANCDRCLPLFNDKAFHQGDQVNAYNCRLCQCNNHATKCHYNATLDPYPHDHDQGGGGVCEDCSHNTTGQHCQLCKEHFYRGAGDDPAAIDVCKPCACNEAGAMGKNIPCQQIGGQCKCKMYVFGRQCDQCMDGYYNLTKSQAEGCLPCRCSSSGTRIGDVTCDQYSGQCKCKPNFTGLQCDRCNLGFKLQNTFGEESCVPCLCNTYGSINQFCNPISGQCKCKVDVKGLLCNKCPDNYYGPDALGCKQCDCNQDGIIPGTICDVETGQCACKPNIGGRQCNECVDGYYKVQLKNSCLPCDCDVSGTINHSQYCDKSTGQCFCKPFVTGQKCNICMSHKYNLSIFNLLGCQDCDCDPLGTLVGTQCDPISGQCKCLPNNQGRRCNQCKKGFYLSNAQGEGCIPCSCHPKASYNETCTDLNGQCYCHDFSVTGQKCDECKDFFFGFDPETGRCETCDCDLAGAISGSCDSLTGQCYCKMFVRGLRCNQCMEDSGGLDFQNPFGCSKTPYQQPPPNGYILNSTSIALSWNPPDSPNSNRITYELYRDGYQISQLMDFYPYGAQTFVDNSLLPYTFYSYHIVTSNVYGSTSSDKVTYRTKAGAPVGDIYLYHFSTTFPPSVYLNWTLTSNDSGPIETFRLTQSTADEHKVIYEGPGNSVTLYNLSPFTKYLFSVQACTTEGCLLSLPVPVVTPQAPPLYQSPPSLHNCSSTYIFLHWSPPSQANGIVIAYELYMRGLTETTGNPTPPERRVFHTTGWLNPQPVVESENENALLPPATGTTVANLEPNTEYEFCIVATNMAGSTASEWVTLKTAESEPLSMPAPSILPLTSHSLNVTWVKPNNSAARGDITGYTINVSEEDVTNKDGMFEVLYVAEDHELFHVATGLKPYRSYSFTITLCNKVGCVTSVPGVGKTLAAAPYKLNAPLVHGINSTTMKVSWAPPVFLNGPSPTYQLERIDPALTITSATNFIKGTRFPGAGYFKFPPSTLPMNTYFTGIKLQFRTKEPDGLILCAASAGMQEEFVALQISNGRPYFLFDPQGSAVAVSPTNDGGRVYNDNNWHEIIAVRNQANGTITVDGLYTGSSSATSGSTIIGEMTGIFVGGFPNDFLIERNDKGTTQINRKHFVGCLGAVYIQRSGNPLDIWEALDWDEAEEKNNVYDKWEGCPETSEEGAHFLGFGFLELYPFVFPRGPNFEISFMFKTDQLKGLLLFIYNNDGPDYFMVQLHNGILSAMIRTQSSLLQLNLWAGLSYCDGRWNKVHIKKEHTLFLLQLNNLVDKVEELDNLRMEIRVNSAVYIGGVPEHVQDSFPDLDLQQGFGGCMKEMQLTEGFVNFATATHDAVRVNLDGCLLTDSSVSCRGNDSIIVYGGESQEVYDNELQPFTEYLYRVIASNEAGSEASSWSRGRTKAAVPQHVNVDLRAMHISGYSVGVTWTRPTGVKGIIEEYILKAYPEHSPNVSAVTATFPDASNGTLKGLLPFSKYAVTLSLCTLAGCSEMPTVLRISTLQEVPEEVQPPIAEPFPYSLHLHWLEPRKPNGIITQYILHMNGTQIYIGNGTEHNVTALTAFTPCYFLLTACTLIGCTNSSQITIFTAQLPPDFVSPPILTVLDATKIFVRWREPRRSNGLLERYILHITSNPKNRSCWQVIYNSSELFLDYTIQNLIPGTKYFIKLSACTQGGCTTSNISVAMTEESSPGGVQTPTIQSYSPESLNISWLKPLHPNGIITSYALYMDGILAQNSSDLSYFVDGLSPWSKHSFQLRVCTAKGCTLSKKVDAYTQESQPEGNVLLHVIIDGPRGVQIKWQGPGKPNGQITYAVIFNGTFYTNEDGGETFPVVNGPNILHRSQESNRWVFISGLVPYLNYSIYINASNSKGYVISDPILVTMPPAAPDGVLPPRLSSATPTSLQVVWSTPARNNAPGLPNYRLQMSSLNPTNEIIELYSGPSASIIYLINDLQPFTPYDLRIIASNAYGETKSNWTTMFTKQDKPGTIDPPVLTDVQSRSINITWQPPHKPNGIITHYNIYQNGRKQVSVSGNSSSYTMLQLDPFTKYQFQIEGCTSEGCSLSLVSFGVQTCPDAPSDIPPPALHSDTPTSVVIQWQPPLHPNGIIENFQIERRIKGVEKINSLITLPGDHQMKHVDKTSDISPWTLYEYRVRAATINGGANTSSWAEVRTRPSRPAGMQAPNVTVLGPYTAKVTWRSPLVPNGEILSYEIRMPEPRIAIINATLLSHTVTNLIPDTNYSVTIVACTGGGSYHGGCSESLPTNVTTHPTIPQGISPILVTPISETFVVVSWQPPSQPNGPHLRYELLRRKILQPLASNPPEDLNLWQNIYSGTQWFYEDKGLSRYTTYEYRLIVHNEVGYTLGTDVNVTTMAGRPIRGSDVTAVAINHTAIEVKWSRPTLQDLQGAVELYTLVIKSPKSNESLTLQASDNYMAIGGLHPNTKYQLYLQTFNGAHSINGDSVDVQTLDGEPEGISPPEVAVINSTAVRVIWTPPSNPNGIVTEYSIYVNNQIYKAQLKSPNPFVVGGLLPFKVYKIQVGVCTVYACVKSNATQTATAERPPRGIPQPEVIVTSARSVQIEWSSPEKPNGIILGFALWRQTLHPCSSAEKLWIHGFKSCSYLKCQKHEDICGDLCYNPINQECCKGVLHNRLSGYECCEEKYMGSGQNSSLICCGDQKYVVQPEHQCCGGYYTRVKAGEVCCYDMLQNRVAVGQGDSCCNGMPFSSSGSQVCCGNALQDGFNQQCCGGTMMGNDFICCGDKENGSIYHPSTGMICCGTEYVNSSESTCCLGSNGKFKVHFRPRNQAQLKCCETELISEEKECCNGLGYDPSVYVCSSRLPQELPTEEETCHSRVLCPISMLFTAYCGQCHFNPNTESCFLRKGLGNQYGNINKKEDGFCASEGEDIIYTGDANTYSFTDTTVDPFTTYEYRIYTWNSVGHGFSNVSKVTTKQDKPQGVRPPRWTKVDNREDMIFLTWREPYMSNGIDYYVLLRDGAERYKGTEQSFQDRRGISPFKEYIYQLKACTLAGCSLSRKVFAALKQGVPQNVLPPTITPVNSTALHLSWSTPQKPNGIIREYQVLLVATGIIYSCSAERKHYTVTGLKPFTSYSFTLTGCSSAGCNSSEPASGQTLQDAPQGVWSNPYHVTINESVLELYWSEPETPNGIVSQYRLILNGEVISLRSGECLNFTDVGLQPNSRYSYQLEASTEAGSTKSGIYVVQTPSATPAKIPAPYNVSVLGPFSIYVAWDAPGEFDSGRPLEYNILLNTGLPDSQVHPAGGEPFLILEELNAYTEYDVRVQACQHGNCGVGPRVSTRTDEAPPEGLDCPHMVAVGPETIKIDWRPPVKPNGIITSYFIYRRPADSDEELLVHRCLDGILEYTDSTNGLLPHTAYEYCVRAENPRGSVQSVWSLIYTLEAAPEELEPPSVIVTGAYSVFLTWNPPAYPNGIINYYHVIYEEFPGEQGFSSSAERTLTFQGTTYQTMVFGLLPATTYGFHIEASNTASKASSTSTLAQTMEASPSGLSNFTVEKNENGKALLLKWQAPERTNGKIQMYNVFCDGNIEYSGLSHQFFFQRLQSYTNYTLVLEACTAAGCTRAFPQLAQTEEAFPASQLPPSIHFVNSSHVELYWSPPMYPNGQLKQYNVIKRWSPEGPSENKDNMNEKIVHTERNTSSEIYTYVDGGLHPWTEYEYKIRVWNSVAYTDSSWSLVRTSQAAPRRLPPPKLFHVENNPHQLVIQWSQPEEENGIILSYRLQRNNISFHFTFDSETFTYIDEGLLAHTKYSYSITACTLGGCTTSDAAHIQTLEAAPALVYPPEVKSVSSTEINVTWSSPLLTNGEISKYIIQMDKDKYFVGKKLSTLVSNLQPFTQYNISLLACTNGGCTSSLTTSFRTMEAPPLEMKAPTYNVTGPSSINLTWESPDKPNGQIRKYELRRDDLVIYVGQDTKYHDFGLTPGMEYSYAVQADNNEGNITSPSVKIKTHPSSPSDLEPPEIQALSAHEILVSWRPPLKPNGDIINYTLSIRCPLEMATKKYHLDNSLTSQSRQSFIVRELQPYHQYEAKIEACTFLGCTTSEWASGYTMEAPPESQPSPLIDLQTNQQQPLLLWNSPSNPNGRILFYELYRRRISSLKDNAPEELVYNGSSTSFKDMKLLPYTEYEYQLWAVNSAGRTPSLWIYCRTGPAPPEGILAPTFDTVTSTQAVAKIPPPSTPNGIVTLYRFFSGNNTGPDAILSEGTSNVQVLYGLRPFTNYSVGAEVCTCLKCCSRGPMVQLATQPAPPSHQLPPRVTHATSRSASFEWKEPESPNGIIEGYEVHMQTPCPQPAQVVPCIRGAPEIKCRGIEKECNVTDLQPYTHYSVQVISHNAVGSAASEWISCVTNKENPTYNRNVHVSSNITTIFLDWSLSFQLNGDLKEFVLTERGQRLYSGFDSSIYLQRTMDKTLFFEVTCTTDVGKVSSPIIKYNSATGLAPAQPFPSAKNGTDSRGNTFYTELWFIILMALTGLLLLAIFLSLVLRKKINKQAYPRERPPLVPVQPRMSPASAYTQHETYAKHSLSDSQHVLLPDSILKVPTTSHEGETEEKGIVELKVSELEAHTGPNTPSVVRKASHVSHSFSQNSLYRSASQLIHSHHKKSLVESSLWDSALQGHDSGMYTEDEDLISTIKGFSTMTKQHTAFTDTPL</sequence>
<dbReference type="OMA" id="LYMDGML"/>
<feature type="disulfide bond" evidence="19">
    <location>
        <begin position="948"/>
        <end position="960"/>
    </location>
</feature>
<dbReference type="FunFam" id="2.60.40.10:FF:001227">
    <property type="entry name" value="Usherin"/>
    <property type="match status" value="1"/>
</dbReference>
<dbReference type="AGR" id="Xenbase:XB-GENE-957297"/>
<feature type="domain" description="Fibronectin type-III" evidence="23">
    <location>
        <begin position="3585"/>
        <end position="3679"/>
    </location>
</feature>
<evidence type="ECO:0000259" key="21">
    <source>
        <dbReference type="PROSITE" id="PS50025"/>
    </source>
</evidence>
<evidence type="ECO:0000256" key="14">
    <source>
        <dbReference type="ARBA" id="ARBA00023292"/>
    </source>
</evidence>
<dbReference type="CDD" id="cd00110">
    <property type="entry name" value="LamG"/>
    <property type="match status" value="2"/>
</dbReference>
<dbReference type="SMART" id="SM00282">
    <property type="entry name" value="LamG"/>
    <property type="match status" value="2"/>
</dbReference>
<dbReference type="Gene3D" id="2.60.120.200">
    <property type="match status" value="3"/>
</dbReference>
<feature type="domain" description="Laminin EGF-like" evidence="22">
    <location>
        <begin position="897"/>
        <end position="947"/>
    </location>
</feature>
<organism evidence="25 26">
    <name type="scientific">Xenopus tropicalis</name>
    <name type="common">Western clawed frog</name>
    <name type="synonym">Silurana tropicalis</name>
    <dbReference type="NCBI Taxonomy" id="8364"/>
    <lineage>
        <taxon>Eukaryota</taxon>
        <taxon>Metazoa</taxon>
        <taxon>Chordata</taxon>
        <taxon>Craniata</taxon>
        <taxon>Vertebrata</taxon>
        <taxon>Euteleostomi</taxon>
        <taxon>Amphibia</taxon>
        <taxon>Batrachia</taxon>
        <taxon>Anura</taxon>
        <taxon>Pipoidea</taxon>
        <taxon>Pipidae</taxon>
        <taxon>Xenopodinae</taxon>
        <taxon>Xenopus</taxon>
        <taxon>Silurana</taxon>
    </lineage>
</organism>
<comment type="caution">
    <text evidence="19">Lacks conserved residue(s) required for the propagation of feature annotation.</text>
</comment>
<feature type="domain" description="Fibronectin type-III" evidence="23">
    <location>
        <begin position="3862"/>
        <end position="3962"/>
    </location>
</feature>
<feature type="domain" description="Laminin G" evidence="21">
    <location>
        <begin position="1711"/>
        <end position="1889"/>
    </location>
</feature>
<dbReference type="FunFam" id="2.10.25.10:FF:000275">
    <property type="entry name" value="usherin"/>
    <property type="match status" value="2"/>
</dbReference>
<evidence type="ECO:0000256" key="17">
    <source>
        <dbReference type="ARBA" id="ARBA00080960"/>
    </source>
</evidence>
<feature type="disulfide bond" evidence="19">
    <location>
        <begin position="931"/>
        <end position="945"/>
    </location>
</feature>
<dbReference type="Pfam" id="PF02210">
    <property type="entry name" value="Laminin_G_2"/>
    <property type="match status" value="1"/>
</dbReference>
<feature type="domain" description="Fibronectin type-III" evidence="23">
    <location>
        <begin position="4441"/>
        <end position="4525"/>
    </location>
</feature>
<comment type="subcellular location">
    <subcellularLocation>
        <location evidence="1">Cell projection</location>
        <location evidence="1">Stereocilium membrane</location>
    </subcellularLocation>
    <subcellularLocation>
        <location evidence="2">Photoreceptor inner segment</location>
    </subcellularLocation>
    <subcellularLocation>
        <location evidence="3">Secreted</location>
    </subcellularLocation>
</comment>
<feature type="domain" description="Fibronectin type-III" evidence="23">
    <location>
        <begin position="4630"/>
        <end position="4724"/>
    </location>
</feature>
<dbReference type="Proteomes" id="UP000008143">
    <property type="component" value="Chromosome 5"/>
</dbReference>
<evidence type="ECO:0000256" key="7">
    <source>
        <dbReference type="ARBA" id="ARBA00022729"/>
    </source>
</evidence>
<name>A0A8J1JLK6_XENTR</name>
<keyword evidence="8" id="KW-0677">Repeat</keyword>
<dbReference type="FunFam" id="2.10.25.10:FF:000090">
    <property type="entry name" value="laminin subunit alpha"/>
    <property type="match status" value="3"/>
</dbReference>
<dbReference type="GO" id="GO:0048513">
    <property type="term" value="P:animal organ development"/>
    <property type="evidence" value="ECO:0007669"/>
    <property type="project" value="UniProtKB-ARBA"/>
</dbReference>
<evidence type="ECO:0000256" key="15">
    <source>
        <dbReference type="ARBA" id="ARBA00023305"/>
    </source>
</evidence>
<evidence type="ECO:0000256" key="12">
    <source>
        <dbReference type="ARBA" id="ARBA00023180"/>
    </source>
</evidence>
<keyword evidence="6" id="KW-0716">Sensory transduction</keyword>
<feature type="domain" description="Fibronectin type-III" evidence="23">
    <location>
        <begin position="1358"/>
        <end position="1461"/>
    </location>
</feature>
<dbReference type="FunFam" id="2.60.40.10:FF:001211">
    <property type="entry name" value="Usherin"/>
    <property type="match status" value="1"/>
</dbReference>
<feature type="domain" description="Fibronectin type-III" evidence="23">
    <location>
        <begin position="2432"/>
        <end position="2529"/>
    </location>
</feature>
<evidence type="ECO:0000259" key="24">
    <source>
        <dbReference type="PROSITE" id="PS51117"/>
    </source>
</evidence>
<dbReference type="FunFam" id="2.60.40.10:FF:001882">
    <property type="entry name" value="Usherin"/>
    <property type="match status" value="1"/>
</dbReference>
<feature type="disulfide bond" evidence="19">
    <location>
        <begin position="663"/>
        <end position="672"/>
    </location>
</feature>
<dbReference type="FunFam" id="2.10.25.10:FF:001220">
    <property type="entry name" value="Usher syndrome 2A (autosomal recessive, mild)"/>
    <property type="match status" value="1"/>
</dbReference>
<keyword evidence="5" id="KW-0964">Secreted</keyword>
<dbReference type="InterPro" id="IPR002049">
    <property type="entry name" value="LE_dom"/>
</dbReference>
<dbReference type="FunFam" id="2.60.40.10:FF:001023">
    <property type="entry name" value="usherin"/>
    <property type="match status" value="1"/>
</dbReference>
<dbReference type="GO" id="GO:0032391">
    <property type="term" value="C:photoreceptor connecting cilium"/>
    <property type="evidence" value="ECO:0007669"/>
    <property type="project" value="UniProtKB-ARBA"/>
</dbReference>
<feature type="domain" description="Laminin EGF-like" evidence="22">
    <location>
        <begin position="844"/>
        <end position="896"/>
    </location>
</feature>
<feature type="domain" description="Fibronectin type-III" evidence="23">
    <location>
        <begin position="3680"/>
        <end position="3766"/>
    </location>
</feature>
<feature type="disulfide bond" evidence="19">
    <location>
        <begin position="982"/>
        <end position="996"/>
    </location>
</feature>
<keyword evidence="20" id="KW-0812">Transmembrane</keyword>
<dbReference type="PROSITE" id="PS01248">
    <property type="entry name" value="EGF_LAM_1"/>
    <property type="match status" value="1"/>
</dbReference>
<feature type="domain" description="Fibronectin type-III" evidence="23">
    <location>
        <begin position="3771"/>
        <end position="3861"/>
    </location>
</feature>
<dbReference type="Pfam" id="PF13385">
    <property type="entry name" value="Laminin_G_3"/>
    <property type="match status" value="1"/>
</dbReference>
<dbReference type="FunFam" id="2.60.40.10:FF:002683">
    <property type="entry name" value="Predicted protein"/>
    <property type="match status" value="1"/>
</dbReference>
<evidence type="ECO:0000259" key="22">
    <source>
        <dbReference type="PROSITE" id="PS50027"/>
    </source>
</evidence>
<evidence type="ECO:0000256" key="6">
    <source>
        <dbReference type="ARBA" id="ARBA00022606"/>
    </source>
</evidence>
<dbReference type="SMART" id="SM00560">
    <property type="entry name" value="LamGL"/>
    <property type="match status" value="1"/>
</dbReference>
<dbReference type="GeneID" id="105947335"/>
<keyword evidence="10 20" id="KW-0472">Membrane</keyword>
<feature type="domain" description="Fibronectin type-III" evidence="23">
    <location>
        <begin position="4526"/>
        <end position="4628"/>
    </location>
</feature>
<feature type="domain" description="Fibronectin type-III" evidence="23">
    <location>
        <begin position="4353"/>
        <end position="4440"/>
    </location>
</feature>
<dbReference type="FunFam" id="2.60.40.10:FF:001004">
    <property type="entry name" value="Usherin"/>
    <property type="match status" value="1"/>
</dbReference>
<evidence type="ECO:0000313" key="27">
    <source>
        <dbReference type="Xenbase" id="XB-GENE-957297"/>
    </source>
</evidence>
<evidence type="ECO:0000256" key="16">
    <source>
        <dbReference type="ARBA" id="ARBA00072076"/>
    </source>
</evidence>
<feature type="disulfide bond" evidence="19">
    <location>
        <begin position="867"/>
        <end position="876"/>
    </location>
</feature>
<feature type="domain" description="Fibronectin type-III" evidence="23">
    <location>
        <begin position="2139"/>
        <end position="2236"/>
    </location>
</feature>
<keyword evidence="13" id="KW-0966">Cell projection</keyword>
<feature type="domain" description="Fibronectin type-III" evidence="23">
    <location>
        <begin position="2237"/>
        <end position="2324"/>
    </location>
</feature>
<feature type="domain" description="Laminin EGF-like" evidence="22">
    <location>
        <begin position="640"/>
        <end position="692"/>
    </location>
</feature>
<evidence type="ECO:0000256" key="20">
    <source>
        <dbReference type="SAM" id="Phobius"/>
    </source>
</evidence>
<keyword evidence="11 19" id="KW-1015">Disulfide bond</keyword>
<evidence type="ECO:0000256" key="11">
    <source>
        <dbReference type="ARBA" id="ARBA00023157"/>
    </source>
</evidence>
<dbReference type="GO" id="GO:0048731">
    <property type="term" value="P:system development"/>
    <property type="evidence" value="ECO:0007669"/>
    <property type="project" value="UniProtKB-ARBA"/>
</dbReference>
<dbReference type="Pfam" id="PF00054">
    <property type="entry name" value="Laminin_G_1"/>
    <property type="match status" value="1"/>
</dbReference>
<dbReference type="GO" id="GO:0005576">
    <property type="term" value="C:extracellular region"/>
    <property type="evidence" value="ECO:0007669"/>
    <property type="project" value="UniProtKB-SubCell"/>
</dbReference>
<feature type="domain" description="Fibronectin type-III" evidence="23">
    <location>
        <begin position="4153"/>
        <end position="4259"/>
    </location>
</feature>
<feature type="domain" description="Laminin EGF-like" evidence="22">
    <location>
        <begin position="794"/>
        <end position="843"/>
    </location>
</feature>
<evidence type="ECO:0000256" key="4">
    <source>
        <dbReference type="ARBA" id="ARBA00022475"/>
    </source>
</evidence>
<dbReference type="InterPro" id="IPR001791">
    <property type="entry name" value="Laminin_G"/>
</dbReference>
<feature type="domain" description="Laminin N-terminal" evidence="24">
    <location>
        <begin position="268"/>
        <end position="516"/>
    </location>
</feature>
<feature type="disulfide bond" evidence="19">
    <location>
        <begin position="748"/>
        <end position="765"/>
    </location>
</feature>
<dbReference type="PRINTS" id="PR00011">
    <property type="entry name" value="EGFLAMININ"/>
</dbReference>
<evidence type="ECO:0000256" key="1">
    <source>
        <dbReference type="ARBA" id="ARBA00004289"/>
    </source>
</evidence>
<evidence type="ECO:0000256" key="13">
    <source>
        <dbReference type="ARBA" id="ARBA00023273"/>
    </source>
</evidence>
<feature type="domain" description="Fibronectin type-III" evidence="23">
    <location>
        <begin position="2718"/>
        <end position="2812"/>
    </location>
</feature>
<feature type="domain" description="Laminin EGF-like" evidence="22">
    <location>
        <begin position="948"/>
        <end position="998"/>
    </location>
</feature>
<feature type="domain" description="Laminin EGF-like" evidence="22">
    <location>
        <begin position="999"/>
        <end position="1049"/>
    </location>
</feature>
<feature type="domain" description="Fibronectin type-III" evidence="23">
    <location>
        <begin position="2920"/>
        <end position="3014"/>
    </location>
</feature>
<evidence type="ECO:0000256" key="19">
    <source>
        <dbReference type="PROSITE-ProRule" id="PRU00460"/>
    </source>
</evidence>
<feature type="domain" description="Fibronectin type-III" evidence="23">
    <location>
        <begin position="2530"/>
        <end position="2617"/>
    </location>
</feature>
<dbReference type="Pfam" id="PF00053">
    <property type="entry name" value="EGF_laminin"/>
    <property type="match status" value="10"/>
</dbReference>
<feature type="disulfide bond" evidence="19">
    <location>
        <begin position="767"/>
        <end position="776"/>
    </location>
</feature>